<gene>
    <name evidence="4" type="ORF">I8755_32890</name>
</gene>
<dbReference type="GO" id="GO:0005524">
    <property type="term" value="F:ATP binding"/>
    <property type="evidence" value="ECO:0007669"/>
    <property type="project" value="UniProtKB-KW"/>
</dbReference>
<organism evidence="4 5">
    <name type="scientific">Streptomyces alfalfae</name>
    <dbReference type="NCBI Taxonomy" id="1642299"/>
    <lineage>
        <taxon>Bacteria</taxon>
        <taxon>Bacillati</taxon>
        <taxon>Actinomycetota</taxon>
        <taxon>Actinomycetes</taxon>
        <taxon>Kitasatosporales</taxon>
        <taxon>Streptomycetaceae</taxon>
        <taxon>Streptomyces</taxon>
    </lineage>
</organism>
<accession>A0A7T4U0S3</accession>
<evidence type="ECO:0000259" key="3">
    <source>
        <dbReference type="Pfam" id="PF24883"/>
    </source>
</evidence>
<dbReference type="EMBL" id="CP065959">
    <property type="protein sequence ID" value="QQC92644.1"/>
    <property type="molecule type" value="Genomic_DNA"/>
</dbReference>
<protein>
    <submittedName>
        <fullName evidence="4">ATP-binding protein</fullName>
    </submittedName>
</protein>
<evidence type="ECO:0000313" key="5">
    <source>
        <dbReference type="Proteomes" id="UP000596130"/>
    </source>
</evidence>
<feature type="region of interest" description="Disordered" evidence="2">
    <location>
        <begin position="1345"/>
        <end position="1364"/>
    </location>
</feature>
<feature type="compositionally biased region" description="Basic and acidic residues" evidence="2">
    <location>
        <begin position="1355"/>
        <end position="1364"/>
    </location>
</feature>
<evidence type="ECO:0000313" key="4">
    <source>
        <dbReference type="EMBL" id="QQC92644.1"/>
    </source>
</evidence>
<reference evidence="4 5" key="1">
    <citation type="submission" date="2020-12" db="EMBL/GenBank/DDBJ databases">
        <title>Identification and biosynthesis of polyene macrolides produced by Streptomyces alfalfae Men-myco-93-63.</title>
        <authorList>
            <person name="Liu D."/>
            <person name="Li Y."/>
            <person name="Liu L."/>
            <person name="Han X."/>
            <person name="Shen F."/>
        </authorList>
    </citation>
    <scope>NUCLEOTIDE SEQUENCE [LARGE SCALE GENOMIC DNA]</scope>
    <source>
        <strain evidence="4 5">Men-myco-93-63</strain>
    </source>
</reference>
<dbReference type="Pfam" id="PF24883">
    <property type="entry name" value="NPHP3_N"/>
    <property type="match status" value="1"/>
</dbReference>
<dbReference type="Proteomes" id="UP000596130">
    <property type="component" value="Chromosome"/>
</dbReference>
<evidence type="ECO:0000256" key="1">
    <source>
        <dbReference type="ARBA" id="ARBA00022737"/>
    </source>
</evidence>
<keyword evidence="1" id="KW-0677">Repeat</keyword>
<keyword evidence="4" id="KW-0547">Nucleotide-binding</keyword>
<dbReference type="RefSeq" id="WP_198504315.1">
    <property type="nucleotide sequence ID" value="NZ_CP065959.1"/>
</dbReference>
<proteinExistence type="predicted"/>
<dbReference type="PANTHER" id="PTHR10039:SF9">
    <property type="entry name" value="NACHT DOMAIN PROTEIN (AFU_ORTHOLOGUE AFUA_2G01760)"/>
    <property type="match status" value="1"/>
</dbReference>
<dbReference type="SUPFAM" id="SSF52540">
    <property type="entry name" value="P-loop containing nucleoside triphosphate hydrolases"/>
    <property type="match status" value="1"/>
</dbReference>
<dbReference type="InterPro" id="IPR056884">
    <property type="entry name" value="NPHP3-like_N"/>
</dbReference>
<feature type="domain" description="Nephrocystin 3-like N-terminal" evidence="3">
    <location>
        <begin position="306"/>
        <end position="418"/>
    </location>
</feature>
<dbReference type="InterPro" id="IPR027417">
    <property type="entry name" value="P-loop_NTPase"/>
</dbReference>
<sequence length="2119" mass="227981">MGDLTAAHRGYEYQDLLEACRVVDLPLGGIVAVHVDEKLVPDDRFDDLTVIGADGCRERTQFKHSDNDDHPLAYDTFTSDGRGLRLDRLVAAAVADRDGPGASARTVRLRIVMRDAPPDDAVLRVVMVPARASDAPFLAGMNTTLLRFEAEALWQGVELPAKGRRKAGNVFGFLAEGDTAVAKEDLEWFCEHLVVELAAPPMTMDLQRPGPAEQLLLQRVRGELGAGIHPNEGRSPADVAEALIRTVRAARQRGIKVTSQELLRRAQLRQDFGAVLRAHPVDRTLEVARPGAVGALVEAAGTAAADGDVLLVTGPPGQGKSWACQQLVEQLTRDGWLVAEHYCYLGDADGDQLTRVMTESVFGSLLGRLAEADPDLVHDQRPRFAADEEALTNAVATALRKDPTRRVALVVDGLDHVTRVHGGRTRRADPSLALAEVLSSLPLPAGSVLIVLSQPGTHLGPLRQAGVATVAVPQLAPEELRGMAERLGLVPSSKGSSQAEALLTDGRDVTDFLDALQERSGGNALYTMYLCREVALRPEAVTDAAATVRALPAYCDSLEDYYAHLYETLGAEADVVADIIALLGMPVTREELGQIVPDRGHRIDRALKVLAPVLSERTGQGEVRVYHESFARYLRLGYQDHPDALQSTLALIATWLSGKGLFEDPRAFRRLLLILAEAGRDTEVLDHIGRDFVARAVSAAFPASAIRDNLATGLRCAARSGNWPLVVRCVELARAAQTYEGERFDSVLVDFADVPIALLGAQTMADRLLHDGRTVMPARAGLQMCAALDAAGAVAPWREYMTAFQHEDESDNTSYGEDSDRAVSLAWLRGRLRLSAAYREKEEEGPEQDGLSAPVSLDTIAQRLDEDGDQSVADAVVKALLDTVGTDAVTGLLPRLAAGGPVCLSLAEQIAVGVVPGQPGSAAHWARKAAGLGHRPGTVHRLLELGAAADDLSGDLAGDSPTVRRDVLLSLTRDIQQERVRWSPEAVARWLDALAVAAAADPLALDAAEALVQGPGWYPCWLRFAIALVRAESVSVDLRSGLAVEALELLTGDLRPFAGNPRACDLYAIHPLVEVTVRRAVELVSDDDWLQAWGTLTRVSRGISTTLRGELGGPLPADLLLSIAVEQATPARRVSVDEAIQSEFEQQAGGRYYSDLAGYLLTHARLALAAGEPAGAEARWLEACRFLVAYGWHKDITVYEVLDPLPALVAADPARGRARVEQLQPLCERLALHTDGKETLAARREWWRTLAGADPVALARLAASGLLGDCNGPNDLLHGAQENLWHRWKDEADPVVATALRLTLDSPLLGGDAAVLDRLVQTSGPSMPDGVSQLLHCALSRADERPVRYDSSNSDETRASDERRVAELNTVAQRGGAPSIKPLPDLPVAEESRNWSGSPTPASPAAAGDLLADMVLPPVPPGPVGLIRALREWRLRPYGTGTPQQALDRMTNLVGYRLLSLADAGRTDEAVQVLRAIAGPFDFRDGPLLLRQLAEGLERHGQDGLAAEAYALTWVRTRGQGGWLNFGGETSLDALSRAAQIDPVLTFRVVAEEAEAIVSTGRYGTHGVTQALIYAFARQAVGLPGHSSLDLGFALWDEAAAVIESRAPRVHDSDDPDYPYNAPDRDTGAAVHGDLDGAFATAALAGVAHAGREVKRRSMIAARTLVSLRPETAAPAVALALEHASDPATLTWLLCLLEEHGPAGRAVVEYCQDALGVLAQGPLLTVRALARRLLINAAKVPMGPSASDVLQPPVRLWTSSGQEDDRDDQALEGLVREVASARLYEAEQLQPGLIRGVLADARRRLGSEHTKDRYRTQLRAYRSADERLPPDAYLATEEAVEEAVQRTAAGSRAHRLSNGLGVSDPRTWEDQLATALTDSPIVPLAFEAARWPRPGLPTPPGPDDPADSMAGVTAETISVRPLVEADVLSGQALNGWYILASVEKRRLLSLHRRTTDSLSFRFSGLEVIVRGGHETPDVPPFSDGDLIEWAEGPAQLPLGFPQVSFPLFGVDRDMVAAGDAARGLGLPDLTLTPGWWLPAALHLRPGAPLTLEDDHGLALGLICWRTEYERSAYHLAWPRMTGCAVVIRPDLLNVLAERAPATVVIRDFVMRLGPDEEAK</sequence>
<feature type="region of interest" description="Disordered" evidence="2">
    <location>
        <begin position="1370"/>
        <end position="1404"/>
    </location>
</feature>
<evidence type="ECO:0000256" key="2">
    <source>
        <dbReference type="SAM" id="MobiDB-lite"/>
    </source>
</evidence>
<dbReference type="PANTHER" id="PTHR10039">
    <property type="entry name" value="AMELOGENIN"/>
    <property type="match status" value="1"/>
</dbReference>
<name>A0A7T4U0S3_9ACTN</name>
<keyword evidence="4" id="KW-0067">ATP-binding</keyword>